<dbReference type="EMBL" id="BSXU01000815">
    <property type="protein sequence ID" value="GMG21840.1"/>
    <property type="molecule type" value="Genomic_DNA"/>
</dbReference>
<feature type="region of interest" description="Disordered" evidence="1">
    <location>
        <begin position="90"/>
        <end position="126"/>
    </location>
</feature>
<evidence type="ECO:0000313" key="3">
    <source>
        <dbReference type="EMBL" id="GMG21840.1"/>
    </source>
</evidence>
<dbReference type="InterPro" id="IPR025476">
    <property type="entry name" value="Helitron_helicase-like"/>
</dbReference>
<organism evidence="3 4">
    <name type="scientific">Ambrosiozyma monospora</name>
    <name type="common">Yeast</name>
    <name type="synonym">Endomycopsis monosporus</name>
    <dbReference type="NCBI Taxonomy" id="43982"/>
    <lineage>
        <taxon>Eukaryota</taxon>
        <taxon>Fungi</taxon>
        <taxon>Dikarya</taxon>
        <taxon>Ascomycota</taxon>
        <taxon>Saccharomycotina</taxon>
        <taxon>Pichiomycetes</taxon>
        <taxon>Pichiales</taxon>
        <taxon>Pichiaceae</taxon>
        <taxon>Ambrosiozyma</taxon>
    </lineage>
</organism>
<evidence type="ECO:0000259" key="2">
    <source>
        <dbReference type="Pfam" id="PF14214"/>
    </source>
</evidence>
<feature type="compositionally biased region" description="Acidic residues" evidence="1">
    <location>
        <begin position="114"/>
        <end position="126"/>
    </location>
</feature>
<evidence type="ECO:0000313" key="4">
    <source>
        <dbReference type="Proteomes" id="UP001165063"/>
    </source>
</evidence>
<feature type="compositionally biased region" description="Polar residues" evidence="1">
    <location>
        <begin position="30"/>
        <end position="66"/>
    </location>
</feature>
<dbReference type="OrthoDB" id="3366231at2759"/>
<sequence length="707" mass="81142">MPNFDKDALKNAREKKEKSSRKHLTKLHDVSSSTPQIPTNDLSISQRLRHSTTSTPIQGTSRNHPTLSLQHNNQLSHQQQIMRDEALDAFNKGSGSDSVYHEQLSNDPTFVTSPDDETSESTDDFDLDMSPDDNLKYLKHIKTHHKSLHLSDDLTFTPTETDHECTHCGAQLFPGESEQVCCSAGAVKIDPFQKPDSEPQLSEWLELQELYKEENFIKHSRLLNRLCSMASLGSRVVPYTGTTSVIMGGQVVANVDGIERKYGSKFAKFAEVYCLDPDRAEQARIQCLLETSEFKKSSDKVQRDIERYLKSLSSYIQKYNRFAQAFQMLKTDLDEMTQEERSQIFSIGMKNSYSLQPVTSTDDTARLPTNPEFAFVYPGTADREIEFICKYKSGHGLTTINILNQAFLPMRFPLIYLHGEFGWNAHMPLAVKNKKSVRVSMRQYFRFISQERQGVWNPIHHCGSLAQEFYATAGMMLEQNQLNYFQHNQQHSNKYFRSTFHESSPGNPETQQKDITISSKFFGTKAFYEGLYMKMNTLFSQKNKPMVFFTFTANPNMFGNDYDNRFRKDKLSRVFSLQVDHAIHNFGLLTGHKVCAYGWVTEYQKRGNPHIHSVLALDEPVDENGNLSPDVIDDIIQAYYPDESSAFSEDVKSFMVHRCRAGGCLRNGKCMKRFPFQPADETHFKEGHIHYKLYGKRAGYDPFENFQ</sequence>
<protein>
    <submittedName>
        <fullName evidence="3">Unnamed protein product</fullName>
    </submittedName>
</protein>
<comment type="caution">
    <text evidence="3">The sequence shown here is derived from an EMBL/GenBank/DDBJ whole genome shotgun (WGS) entry which is preliminary data.</text>
</comment>
<gene>
    <name evidence="3" type="ORF">Amon01_000228700</name>
</gene>
<feature type="compositionally biased region" description="Basic and acidic residues" evidence="1">
    <location>
        <begin position="1"/>
        <end position="17"/>
    </location>
</feature>
<evidence type="ECO:0000256" key="1">
    <source>
        <dbReference type="SAM" id="MobiDB-lite"/>
    </source>
</evidence>
<dbReference type="PANTHER" id="PTHR45786:SF74">
    <property type="entry name" value="ATP-DEPENDENT DNA HELICASE"/>
    <property type="match status" value="1"/>
</dbReference>
<dbReference type="AlphaFoldDB" id="A0A9W7DE00"/>
<feature type="region of interest" description="Disordered" evidence="1">
    <location>
        <begin position="1"/>
        <end position="68"/>
    </location>
</feature>
<keyword evidence="4" id="KW-1185">Reference proteome</keyword>
<reference evidence="3" key="1">
    <citation type="submission" date="2023-04" db="EMBL/GenBank/DDBJ databases">
        <title>Ambrosiozyma monospora NBRC 1965.</title>
        <authorList>
            <person name="Ichikawa N."/>
            <person name="Sato H."/>
            <person name="Tonouchi N."/>
        </authorList>
    </citation>
    <scope>NUCLEOTIDE SEQUENCE</scope>
    <source>
        <strain evidence="3">NBRC 1965</strain>
    </source>
</reference>
<proteinExistence type="predicted"/>
<feature type="domain" description="Helitron helicase-like" evidence="2">
    <location>
        <begin position="444"/>
        <end position="615"/>
    </location>
</feature>
<dbReference type="Pfam" id="PF14214">
    <property type="entry name" value="Helitron_like_N"/>
    <property type="match status" value="1"/>
</dbReference>
<dbReference type="Proteomes" id="UP001165063">
    <property type="component" value="Unassembled WGS sequence"/>
</dbReference>
<name>A0A9W7DE00_AMBMO</name>
<accession>A0A9W7DE00</accession>
<feature type="compositionally biased region" description="Polar residues" evidence="1">
    <location>
        <begin position="93"/>
        <end position="111"/>
    </location>
</feature>
<dbReference type="PANTHER" id="PTHR45786">
    <property type="entry name" value="DNA BINDING PROTEIN-LIKE"/>
    <property type="match status" value="1"/>
</dbReference>